<evidence type="ECO:0000313" key="8">
    <source>
        <dbReference type="Proteomes" id="UP001497472"/>
    </source>
</evidence>
<dbReference type="EMBL" id="CAVLEF010000156">
    <property type="protein sequence ID" value="CAK1552698.1"/>
    <property type="molecule type" value="Genomic_DNA"/>
</dbReference>
<keyword evidence="2 5" id="KW-0732">Signal</keyword>
<dbReference type="AlphaFoldDB" id="A0AAV1JTR8"/>
<dbReference type="InterPro" id="IPR036249">
    <property type="entry name" value="Thioredoxin-like_sf"/>
</dbReference>
<comment type="caution">
    <text evidence="7">The sequence shown here is derived from an EMBL/GenBank/DDBJ whole genome shotgun (WGS) entry which is preliminary data.</text>
</comment>
<reference evidence="7 8" key="1">
    <citation type="submission" date="2023-11" db="EMBL/GenBank/DDBJ databases">
        <authorList>
            <person name="Okamura Y."/>
        </authorList>
    </citation>
    <scope>NUCLEOTIDE SEQUENCE [LARGE SCALE GENOMIC DNA]</scope>
</reference>
<feature type="domain" description="Selenoprotein F/M" evidence="6">
    <location>
        <begin position="29"/>
        <end position="103"/>
    </location>
</feature>
<evidence type="ECO:0000256" key="4">
    <source>
        <dbReference type="ARBA" id="ARBA00040773"/>
    </source>
</evidence>
<keyword evidence="3" id="KW-0712">Selenocysteine</keyword>
<dbReference type="Proteomes" id="UP001497472">
    <property type="component" value="Unassembled WGS sequence"/>
</dbReference>
<gene>
    <name evidence="7" type="ORF">LNINA_LOCUS11729</name>
</gene>
<dbReference type="SUPFAM" id="SSF52833">
    <property type="entry name" value="Thioredoxin-like"/>
    <property type="match status" value="1"/>
</dbReference>
<dbReference type="InterPro" id="IPR014912">
    <property type="entry name" value="Sep15_SelM_dom"/>
</dbReference>
<feature type="signal peptide" evidence="5">
    <location>
        <begin position="1"/>
        <end position="20"/>
    </location>
</feature>
<evidence type="ECO:0000313" key="7">
    <source>
        <dbReference type="EMBL" id="CAK1552698.1"/>
    </source>
</evidence>
<dbReference type="PANTHER" id="PTHR13077:SF7">
    <property type="entry name" value="SELENOPROTEIN M"/>
    <property type="match status" value="1"/>
</dbReference>
<comment type="similarity">
    <text evidence="1">Belongs to the selenoprotein M/F family.</text>
</comment>
<feature type="chain" id="PRO_5044010262" description="Selenoprotein M" evidence="5">
    <location>
        <begin position="21"/>
        <end position="112"/>
    </location>
</feature>
<evidence type="ECO:0000256" key="1">
    <source>
        <dbReference type="ARBA" id="ARBA00005742"/>
    </source>
</evidence>
<dbReference type="InterPro" id="IPR039992">
    <property type="entry name" value="Sep15_SelM"/>
</dbReference>
<evidence type="ECO:0000256" key="5">
    <source>
        <dbReference type="SAM" id="SignalP"/>
    </source>
</evidence>
<protein>
    <recommendedName>
        <fullName evidence="4">Selenoprotein M</fullName>
    </recommendedName>
</protein>
<dbReference type="GO" id="GO:0016491">
    <property type="term" value="F:oxidoreductase activity"/>
    <property type="evidence" value="ECO:0007669"/>
    <property type="project" value="TreeGrafter"/>
</dbReference>
<evidence type="ECO:0000256" key="3">
    <source>
        <dbReference type="ARBA" id="ARBA00022933"/>
    </source>
</evidence>
<dbReference type="Gene3D" id="3.40.30.50">
    <property type="entry name" value="Sep15/SelM thioredoxin-like domain, active-site redox motif"/>
    <property type="match status" value="1"/>
</dbReference>
<keyword evidence="8" id="KW-1185">Reference proteome</keyword>
<name>A0AAV1JTR8_9NEOP</name>
<dbReference type="GO" id="GO:0005788">
    <property type="term" value="C:endoplasmic reticulum lumen"/>
    <property type="evidence" value="ECO:0007669"/>
    <property type="project" value="TreeGrafter"/>
</dbReference>
<accession>A0AAV1JTR8</accession>
<dbReference type="Pfam" id="PF08806">
    <property type="entry name" value="Sep15_SelM"/>
    <property type="match status" value="1"/>
</dbReference>
<evidence type="ECO:0000256" key="2">
    <source>
        <dbReference type="ARBA" id="ARBA00022729"/>
    </source>
</evidence>
<proteinExistence type="inferred from homology"/>
<dbReference type="PANTHER" id="PTHR13077">
    <property type="entry name" value="SELENOPROTEIN F"/>
    <property type="match status" value="1"/>
</dbReference>
<dbReference type="PROSITE" id="PS51257">
    <property type="entry name" value="PROKAR_LIPOPROTEIN"/>
    <property type="match status" value="1"/>
</dbReference>
<evidence type="ECO:0000259" key="6">
    <source>
        <dbReference type="Pfam" id="PF08806"/>
    </source>
</evidence>
<sequence length="112" mass="12671">MGHNKVLFFTFILLIACISGYELSDVKSARIETCRGCSLNRLPEVKNFVMQDAPLYENLEVKFISGAPPELVLLGDGDVELERLPLSSLKRQDCNELLKSKGFEMKSKKEEF</sequence>
<organism evidence="7 8">
    <name type="scientific">Leptosia nina</name>
    <dbReference type="NCBI Taxonomy" id="320188"/>
    <lineage>
        <taxon>Eukaryota</taxon>
        <taxon>Metazoa</taxon>
        <taxon>Ecdysozoa</taxon>
        <taxon>Arthropoda</taxon>
        <taxon>Hexapoda</taxon>
        <taxon>Insecta</taxon>
        <taxon>Pterygota</taxon>
        <taxon>Neoptera</taxon>
        <taxon>Endopterygota</taxon>
        <taxon>Lepidoptera</taxon>
        <taxon>Glossata</taxon>
        <taxon>Ditrysia</taxon>
        <taxon>Papilionoidea</taxon>
        <taxon>Pieridae</taxon>
        <taxon>Pierinae</taxon>
        <taxon>Leptosia</taxon>
    </lineage>
</organism>
<dbReference type="InterPro" id="IPR038219">
    <property type="entry name" value="Sep15/SelM_sf"/>
</dbReference>